<keyword evidence="2" id="KW-0472">Membrane</keyword>
<dbReference type="AlphaFoldDB" id="A0A840WM41"/>
<feature type="region of interest" description="Disordered" evidence="1">
    <location>
        <begin position="1"/>
        <end position="35"/>
    </location>
</feature>
<evidence type="ECO:0000256" key="2">
    <source>
        <dbReference type="SAM" id="Phobius"/>
    </source>
</evidence>
<keyword evidence="4" id="KW-1185">Reference proteome</keyword>
<feature type="compositionally biased region" description="Acidic residues" evidence="1">
    <location>
        <begin position="110"/>
        <end position="122"/>
    </location>
</feature>
<feature type="transmembrane region" description="Helical" evidence="2">
    <location>
        <begin position="42"/>
        <end position="64"/>
    </location>
</feature>
<keyword evidence="2" id="KW-1133">Transmembrane helix</keyword>
<dbReference type="Proteomes" id="UP000579647">
    <property type="component" value="Unassembled WGS sequence"/>
</dbReference>
<dbReference type="EMBL" id="JACHDO010000001">
    <property type="protein sequence ID" value="MBB5492786.1"/>
    <property type="molecule type" value="Genomic_DNA"/>
</dbReference>
<reference evidence="3 4" key="1">
    <citation type="submission" date="2020-08" db="EMBL/GenBank/DDBJ databases">
        <title>Sequencing the genomes of 1000 actinobacteria strains.</title>
        <authorList>
            <person name="Klenk H.-P."/>
        </authorList>
    </citation>
    <scope>NUCLEOTIDE SEQUENCE [LARGE SCALE GENOMIC DNA]</scope>
    <source>
        <strain evidence="3 4">DSM 44598</strain>
    </source>
</reference>
<proteinExistence type="predicted"/>
<feature type="compositionally biased region" description="Pro residues" evidence="1">
    <location>
        <begin position="81"/>
        <end position="109"/>
    </location>
</feature>
<feature type="compositionally biased region" description="Pro residues" evidence="1">
    <location>
        <begin position="18"/>
        <end position="28"/>
    </location>
</feature>
<protein>
    <submittedName>
        <fullName evidence="3">Uncharacterized protein</fullName>
    </submittedName>
</protein>
<evidence type="ECO:0000313" key="3">
    <source>
        <dbReference type="EMBL" id="MBB5492786.1"/>
    </source>
</evidence>
<keyword evidence="2" id="KW-0812">Transmembrane</keyword>
<comment type="caution">
    <text evidence="3">The sequence shown here is derived from an EMBL/GenBank/DDBJ whole genome shotgun (WGS) entry which is preliminary data.</text>
</comment>
<evidence type="ECO:0000313" key="4">
    <source>
        <dbReference type="Proteomes" id="UP000579647"/>
    </source>
</evidence>
<evidence type="ECO:0000256" key="1">
    <source>
        <dbReference type="SAM" id="MobiDB-lite"/>
    </source>
</evidence>
<name>A0A840WM41_9ACTN</name>
<sequence length="236" mass="24290">MNPNPPPYGGGEFGFPTQGPPPGSPPGHPQGSAPGGRYGTGMVAVLAVIAVLAGASFLGGGLALGGVVADRFAVGQEPEPEPSPAESPSPSPSPEGFPSPTEDPFPSPDPTEEPTELPTQEPEDLLSAEEVVAGLSGDYDLNAGLDITGDLCDGDDDVFVCTSAVDTNLARIIAFDNMFTATIVVAGLRSQVEEDDNDMVDVQEACHIVLIWFDDGSMDQSERDDMAADTEALTGC</sequence>
<dbReference type="RefSeq" id="WP_184366157.1">
    <property type="nucleotide sequence ID" value="NZ_BAAAKM010000016.1"/>
</dbReference>
<organism evidence="3 4">
    <name type="scientific">Nocardiopsis metallicus</name>
    <dbReference type="NCBI Taxonomy" id="179819"/>
    <lineage>
        <taxon>Bacteria</taxon>
        <taxon>Bacillati</taxon>
        <taxon>Actinomycetota</taxon>
        <taxon>Actinomycetes</taxon>
        <taxon>Streptosporangiales</taxon>
        <taxon>Nocardiopsidaceae</taxon>
        <taxon>Nocardiopsis</taxon>
    </lineage>
</organism>
<feature type="region of interest" description="Disordered" evidence="1">
    <location>
        <begin position="75"/>
        <end position="122"/>
    </location>
</feature>
<accession>A0A840WM41</accession>
<gene>
    <name evidence="3" type="ORF">HNR07_003923</name>
</gene>